<feature type="compositionally biased region" description="Pro residues" evidence="9">
    <location>
        <begin position="340"/>
        <end position="350"/>
    </location>
</feature>
<gene>
    <name evidence="11" type="ORF">D7X96_04500</name>
</gene>
<dbReference type="PROSITE" id="PS00108">
    <property type="entry name" value="PROTEIN_KINASE_ST"/>
    <property type="match status" value="1"/>
</dbReference>
<evidence type="ECO:0000256" key="6">
    <source>
        <dbReference type="ARBA" id="ARBA00022840"/>
    </source>
</evidence>
<dbReference type="PROSITE" id="PS50293">
    <property type="entry name" value="TPR_REGION"/>
    <property type="match status" value="1"/>
</dbReference>
<evidence type="ECO:0000259" key="10">
    <source>
        <dbReference type="PROSITE" id="PS50011"/>
    </source>
</evidence>
<evidence type="ECO:0000256" key="5">
    <source>
        <dbReference type="ARBA" id="ARBA00022777"/>
    </source>
</evidence>
<evidence type="ECO:0000313" key="12">
    <source>
        <dbReference type="Proteomes" id="UP000282656"/>
    </source>
</evidence>
<evidence type="ECO:0000256" key="1">
    <source>
        <dbReference type="ARBA" id="ARBA00012513"/>
    </source>
</evidence>
<keyword evidence="7" id="KW-0802">TPR repeat</keyword>
<dbReference type="InterPro" id="IPR011009">
    <property type="entry name" value="Kinase-like_dom_sf"/>
</dbReference>
<dbReference type="Gene3D" id="1.10.510.10">
    <property type="entry name" value="Transferase(Phosphotransferase) domain 1"/>
    <property type="match status" value="1"/>
</dbReference>
<dbReference type="InterPro" id="IPR009875">
    <property type="entry name" value="PilZ_domain"/>
</dbReference>
<protein>
    <recommendedName>
        <fullName evidence="1">non-specific serine/threonine protein kinase</fullName>
        <ecNumber evidence="1">2.7.11.1</ecNumber>
    </recommendedName>
</protein>
<keyword evidence="4 8" id="KW-0547">Nucleotide-binding</keyword>
<dbReference type="InterPro" id="IPR008271">
    <property type="entry name" value="Ser/Thr_kinase_AS"/>
</dbReference>
<feature type="repeat" description="TPR" evidence="7">
    <location>
        <begin position="611"/>
        <end position="644"/>
    </location>
</feature>
<keyword evidence="2 11" id="KW-0723">Serine/threonine-protein kinase</keyword>
<dbReference type="CDD" id="cd14014">
    <property type="entry name" value="STKc_PknB_like"/>
    <property type="match status" value="1"/>
</dbReference>
<feature type="region of interest" description="Disordered" evidence="9">
    <location>
        <begin position="334"/>
        <end position="369"/>
    </location>
</feature>
<evidence type="ECO:0000256" key="3">
    <source>
        <dbReference type="ARBA" id="ARBA00022679"/>
    </source>
</evidence>
<feature type="domain" description="Protein kinase" evidence="10">
    <location>
        <begin position="62"/>
        <end position="325"/>
    </location>
</feature>
<dbReference type="InterPro" id="IPR011990">
    <property type="entry name" value="TPR-like_helical_dom_sf"/>
</dbReference>
<proteinExistence type="predicted"/>
<dbReference type="OrthoDB" id="5524433at2"/>
<evidence type="ECO:0000256" key="2">
    <source>
        <dbReference type="ARBA" id="ARBA00022527"/>
    </source>
</evidence>
<dbReference type="Gene3D" id="2.40.10.220">
    <property type="entry name" value="predicted glycosyltransferase like domains"/>
    <property type="match status" value="1"/>
</dbReference>
<dbReference type="GO" id="GO:0005524">
    <property type="term" value="F:ATP binding"/>
    <property type="evidence" value="ECO:0007669"/>
    <property type="project" value="UniProtKB-UniRule"/>
</dbReference>
<evidence type="ECO:0000256" key="8">
    <source>
        <dbReference type="PROSITE-ProRule" id="PRU10141"/>
    </source>
</evidence>
<dbReference type="PROSITE" id="PS50005">
    <property type="entry name" value="TPR"/>
    <property type="match status" value="1"/>
</dbReference>
<evidence type="ECO:0000256" key="7">
    <source>
        <dbReference type="PROSITE-ProRule" id="PRU00339"/>
    </source>
</evidence>
<dbReference type="PANTHER" id="PTHR43289">
    <property type="entry name" value="MITOGEN-ACTIVATED PROTEIN KINASE KINASE KINASE 20-RELATED"/>
    <property type="match status" value="1"/>
</dbReference>
<feature type="region of interest" description="Disordered" evidence="9">
    <location>
        <begin position="656"/>
        <end position="680"/>
    </location>
</feature>
<dbReference type="InterPro" id="IPR000719">
    <property type="entry name" value="Prot_kinase_dom"/>
</dbReference>
<dbReference type="GO" id="GO:0035438">
    <property type="term" value="F:cyclic-di-GMP binding"/>
    <property type="evidence" value="ECO:0007669"/>
    <property type="project" value="InterPro"/>
</dbReference>
<dbReference type="Proteomes" id="UP000282656">
    <property type="component" value="Unassembled WGS sequence"/>
</dbReference>
<dbReference type="EMBL" id="RAWM01000007">
    <property type="protein sequence ID" value="RKH72658.1"/>
    <property type="molecule type" value="Genomic_DNA"/>
</dbReference>
<feature type="region of interest" description="Disordered" evidence="9">
    <location>
        <begin position="464"/>
        <end position="487"/>
    </location>
</feature>
<dbReference type="FunFam" id="1.10.510.10:FF:000021">
    <property type="entry name" value="Serine/threonine protein kinase"/>
    <property type="match status" value="1"/>
</dbReference>
<feature type="binding site" evidence="8">
    <location>
        <position position="91"/>
    </location>
    <ligand>
        <name>ATP</name>
        <dbReference type="ChEBI" id="CHEBI:30616"/>
    </ligand>
</feature>
<sequence>MAEVARNERTCSACGRGHGEGTSCDTLVREAGGGPGKAVEAPAAVAATEEVDPLVGTQMGSFRLVRRVGRGGMGSVYLAEHVSIGSRVAVKVLHEHLTRYPELVQRFHAEARAVNLIGHENIVSIFDLNAAAPRPYLIMEFLEGAPLSAWVGTPLSAGAVVPMLTQVCDALHAAHARGIVHRDLKPDNIFLVKRGRGMPFVKVLDFGIAKLVDASMPETVAGIIVGTPEYMAPEQSLSRKLDGRADLYAVGVIAYQLLTGRLPFPDEGLTAQLVAHQTRQPPAPRSICPSIPSAVEAVVLRALAKTPEERFPHALALRAALEQALASRTPVPRAAVGVPRPAPGGVPPGTPATGPRRTPPLASPGASGGKTLPLPVQVVLQPGAQPRAFTGSDLSRGGVFLHATGELPPLFAQVQVVLPLSTGPLSVTCEVVRHVSPEQAQAWSMRPGFGVQFVAPSAALKARVEQHLAGPPASPPPAPREPPDDAEAERALALWSGQLTGEGTHYAVLGLSPDVELEPARERARELWTALSALRQRPLSRGQRSRLESMLIRVRDAGDTLGVPLRRARYDARLGNGRGVARCLEAGLTAAQTDALRREFVAEQPRAVGTARVHFLTGSALERDGQLQRALEAYERGLELDPLEWEFQQRRRVVDRALGTRPPPGARNERARFPGEGTGP</sequence>
<dbReference type="GO" id="GO:0004674">
    <property type="term" value="F:protein serine/threonine kinase activity"/>
    <property type="evidence" value="ECO:0007669"/>
    <property type="project" value="UniProtKB-KW"/>
</dbReference>
<dbReference type="SUPFAM" id="SSF56112">
    <property type="entry name" value="Protein kinase-like (PK-like)"/>
    <property type="match status" value="1"/>
</dbReference>
<accession>A0A3A8QY40</accession>
<dbReference type="PROSITE" id="PS00107">
    <property type="entry name" value="PROTEIN_KINASE_ATP"/>
    <property type="match status" value="1"/>
</dbReference>
<keyword evidence="12" id="KW-1185">Reference proteome</keyword>
<organism evidence="11 12">
    <name type="scientific">Corallococcus interemptor</name>
    <dbReference type="NCBI Taxonomy" id="2316720"/>
    <lineage>
        <taxon>Bacteria</taxon>
        <taxon>Pseudomonadati</taxon>
        <taxon>Myxococcota</taxon>
        <taxon>Myxococcia</taxon>
        <taxon>Myxococcales</taxon>
        <taxon>Cystobacterineae</taxon>
        <taxon>Myxococcaceae</taxon>
        <taxon>Corallococcus</taxon>
    </lineage>
</organism>
<dbReference type="AlphaFoldDB" id="A0A3A8QY40"/>
<keyword evidence="6 8" id="KW-0067">ATP-binding</keyword>
<dbReference type="RefSeq" id="WP_121769072.1">
    <property type="nucleotide sequence ID" value="NZ_RAWM01000007.1"/>
</dbReference>
<dbReference type="EC" id="2.7.11.1" evidence="1"/>
<evidence type="ECO:0000256" key="4">
    <source>
        <dbReference type="ARBA" id="ARBA00022741"/>
    </source>
</evidence>
<keyword evidence="3" id="KW-0808">Transferase</keyword>
<dbReference type="Gene3D" id="3.30.200.20">
    <property type="entry name" value="Phosphorylase Kinase, domain 1"/>
    <property type="match status" value="1"/>
</dbReference>
<dbReference type="InterPro" id="IPR019734">
    <property type="entry name" value="TPR_rpt"/>
</dbReference>
<evidence type="ECO:0000256" key="9">
    <source>
        <dbReference type="SAM" id="MobiDB-lite"/>
    </source>
</evidence>
<dbReference type="PROSITE" id="PS50011">
    <property type="entry name" value="PROTEIN_KINASE_DOM"/>
    <property type="match status" value="1"/>
</dbReference>
<dbReference type="Pfam" id="PF00069">
    <property type="entry name" value="Pkinase"/>
    <property type="match status" value="1"/>
</dbReference>
<reference evidence="12" key="1">
    <citation type="submission" date="2018-09" db="EMBL/GenBank/DDBJ databases">
        <authorList>
            <person name="Livingstone P.G."/>
            <person name="Whitworth D.E."/>
        </authorList>
    </citation>
    <scope>NUCLEOTIDE SEQUENCE [LARGE SCALE GENOMIC DNA]</scope>
    <source>
        <strain evidence="12">AB047A</strain>
    </source>
</reference>
<evidence type="ECO:0000313" key="11">
    <source>
        <dbReference type="EMBL" id="RKH72658.1"/>
    </source>
</evidence>
<name>A0A3A8QY40_9BACT</name>
<dbReference type="SMART" id="SM00220">
    <property type="entry name" value="S_TKc"/>
    <property type="match status" value="1"/>
</dbReference>
<dbReference type="Pfam" id="PF07238">
    <property type="entry name" value="PilZ"/>
    <property type="match status" value="1"/>
</dbReference>
<dbReference type="PANTHER" id="PTHR43289:SF34">
    <property type="entry name" value="SERINE_THREONINE-PROTEIN KINASE YBDM-RELATED"/>
    <property type="match status" value="1"/>
</dbReference>
<dbReference type="Gene3D" id="1.25.40.10">
    <property type="entry name" value="Tetratricopeptide repeat domain"/>
    <property type="match status" value="1"/>
</dbReference>
<comment type="caution">
    <text evidence="11">The sequence shown here is derived from an EMBL/GenBank/DDBJ whole genome shotgun (WGS) entry which is preliminary data.</text>
</comment>
<dbReference type="InterPro" id="IPR017441">
    <property type="entry name" value="Protein_kinase_ATP_BS"/>
</dbReference>
<keyword evidence="5 11" id="KW-0418">Kinase</keyword>